<reference evidence="1" key="1">
    <citation type="submission" date="2022-11" db="EMBL/GenBank/DDBJ databases">
        <title>Chromosomal genome sequence assembly and mating type (MAT) locus characterization of the leprose asexual lichenized fungus Lepraria neglecta (Nyl.) Erichsen.</title>
        <authorList>
            <person name="Allen J.L."/>
            <person name="Pfeffer B."/>
        </authorList>
    </citation>
    <scope>NUCLEOTIDE SEQUENCE</scope>
    <source>
        <strain evidence="1">Allen 5258</strain>
    </source>
</reference>
<dbReference type="AlphaFoldDB" id="A0AAE0DNV6"/>
<proteinExistence type="predicted"/>
<dbReference type="EMBL" id="JASNWA010000004">
    <property type="protein sequence ID" value="KAK3177146.1"/>
    <property type="molecule type" value="Genomic_DNA"/>
</dbReference>
<dbReference type="Proteomes" id="UP001276659">
    <property type="component" value="Unassembled WGS sequence"/>
</dbReference>
<evidence type="ECO:0000313" key="1">
    <source>
        <dbReference type="EMBL" id="KAK3177146.1"/>
    </source>
</evidence>
<organism evidence="1 2">
    <name type="scientific">Lepraria neglecta</name>
    <dbReference type="NCBI Taxonomy" id="209136"/>
    <lineage>
        <taxon>Eukaryota</taxon>
        <taxon>Fungi</taxon>
        <taxon>Dikarya</taxon>
        <taxon>Ascomycota</taxon>
        <taxon>Pezizomycotina</taxon>
        <taxon>Lecanoromycetes</taxon>
        <taxon>OSLEUM clade</taxon>
        <taxon>Lecanoromycetidae</taxon>
        <taxon>Lecanorales</taxon>
        <taxon>Lecanorineae</taxon>
        <taxon>Stereocaulaceae</taxon>
        <taxon>Lepraria</taxon>
    </lineage>
</organism>
<protein>
    <submittedName>
        <fullName evidence="1">Uncharacterized protein</fullName>
    </submittedName>
</protein>
<comment type="caution">
    <text evidence="1">The sequence shown here is derived from an EMBL/GenBank/DDBJ whole genome shotgun (WGS) entry which is preliminary data.</text>
</comment>
<sequence>MGDEPEPDDDSWIKYINEDCTADDGCEPFYPTTSFFYNETKPSIFKTISVQNEVNTNDLSASLQIFNPDPSLLDLVVQGLPRPNLLGCPRYYWEILVIKGIFTVLTGEVFTWMLEYGSEQAYRLHHHLILRHLAVDHDLLQWRPSTAETRNLTWYVSFLAEAQTRQKSSKHVGRRGENNSNKAHTQYLAHIYADRTPKDYKRAKEDPKKDLRYGRRWSILKESFVTDEEDVVLGLGLDFLLLCGPSMAKRMSGARLYEG</sequence>
<accession>A0AAE0DNV6</accession>
<gene>
    <name evidence="1" type="ORF">OEA41_008474</name>
</gene>
<evidence type="ECO:0000313" key="2">
    <source>
        <dbReference type="Proteomes" id="UP001276659"/>
    </source>
</evidence>
<keyword evidence="2" id="KW-1185">Reference proteome</keyword>
<name>A0AAE0DNV6_9LECA</name>